<keyword evidence="14" id="KW-1133">Transmembrane helix</keyword>
<evidence type="ECO:0000256" key="1">
    <source>
        <dbReference type="ARBA" id="ARBA00004123"/>
    </source>
</evidence>
<keyword evidence="16" id="KW-0472">Membrane</keyword>
<dbReference type="NCBIfam" id="TIGR01568">
    <property type="entry name" value="A_thal_3678"/>
    <property type="match status" value="1"/>
</dbReference>
<feature type="region of interest" description="Disordered" evidence="23">
    <location>
        <begin position="510"/>
        <end position="559"/>
    </location>
</feature>
<evidence type="ECO:0000256" key="14">
    <source>
        <dbReference type="ARBA" id="ARBA00022989"/>
    </source>
</evidence>
<dbReference type="InterPro" id="IPR006845">
    <property type="entry name" value="Pex_N"/>
</dbReference>
<dbReference type="PANTHER" id="PTHR48178:SF1">
    <property type="entry name" value="PEROXISOME BIOGENESIS FACTOR 2"/>
    <property type="match status" value="1"/>
</dbReference>
<evidence type="ECO:0000256" key="8">
    <source>
        <dbReference type="ARBA" id="ARBA00022692"/>
    </source>
</evidence>
<keyword evidence="9" id="KW-0479">Metal-binding</keyword>
<evidence type="ECO:0000256" key="16">
    <source>
        <dbReference type="ARBA" id="ARBA00023136"/>
    </source>
</evidence>
<keyword evidence="19" id="KW-0539">Nucleus</keyword>
<protein>
    <recommendedName>
        <fullName evidence="22">RING-type E3 ubiquitin transferase (cysteine targeting)</fullName>
        <ecNumber evidence="22">2.3.2.36</ecNumber>
    </recommendedName>
    <alternativeName>
        <fullName evidence="20">Peroxin-2</fullName>
    </alternativeName>
</protein>
<dbReference type="GO" id="GO:0008270">
    <property type="term" value="F:zinc ion binding"/>
    <property type="evidence" value="ECO:0007669"/>
    <property type="project" value="UniProtKB-KW"/>
</dbReference>
<sequence>MPFDRDPLVPVSLSPSSSSSLPSLRSDPPPESSWVEEYRRSFARWKSLRDSTQLAVSRVNQFDAARLDVEMSAMLKEQLVKVFSLMKPGFLFQYEPELDAFLEFLIWRFSIWVDKPTPGNALMNLRYRDERAVPAGGKEGKYNRISEFHKIRTGLEGPGLSVSQKLWYCITTVGGQYIWSRVQSFSAFRRWGDSEQEMLLLLLPLLNSSSARRLLPFSKDKSSSSSSNETVCPICESDPAIPFIALPCQHRALAHFAITASAPAVLPSIHTVVPVAMNLSLLFNDTGLGDLNALNDLLEFFINFETTGIFKTTQRNWNHMNATGAKGSEPPRTREVTNLTTSSVCLPSSLHAWISKAGHEPIADLLCFLGDCDPKSRADPKAYKRPPWRLFSFALVFFTMESSSKLKQRLSRLFRAACKPSTSSVHHTAVDPAFVATVDCGGCRPAAAQVCERQSRGKKERRVRETGGYYETGQWEGSTCPPASPASPSKSSFPAYYYYCIHGDDTKRPELCPSRSKATKKRSTVRLRSNAYGFTSSSSTETDDDGRQGDGFFSSEEREASTTTTFFSSRSLSSDSSEFYASAKKSKKPAAQQRSRRRGSNRREASYWPPGGCKGGCKEGFRPLVASIDDCKKKKKKKEKDEKGGGFAVTKRSKDPYSDFRTSMVEMMMERQMFGAQELERLLHSYLALNSSHLHPLILQAFSDIWLLLFAQ</sequence>
<evidence type="ECO:0000256" key="23">
    <source>
        <dbReference type="SAM" id="MobiDB-lite"/>
    </source>
</evidence>
<dbReference type="PROSITE" id="PS51754">
    <property type="entry name" value="OVATE"/>
    <property type="match status" value="1"/>
</dbReference>
<dbReference type="GO" id="GO:0061630">
    <property type="term" value="F:ubiquitin protein ligase activity"/>
    <property type="evidence" value="ECO:0007669"/>
    <property type="project" value="UniProtKB-EC"/>
</dbReference>
<keyword evidence="13" id="KW-0653">Protein transport</keyword>
<dbReference type="InterPro" id="IPR006458">
    <property type="entry name" value="Ovate_C"/>
</dbReference>
<dbReference type="AlphaFoldDB" id="A0A8J5HB43"/>
<keyword evidence="5" id="KW-0813">Transport</keyword>
<keyword evidence="17" id="KW-0576">Peroxisome</keyword>
<evidence type="ECO:0000256" key="13">
    <source>
        <dbReference type="ARBA" id="ARBA00022927"/>
    </source>
</evidence>
<evidence type="ECO:0000256" key="2">
    <source>
        <dbReference type="ARBA" id="ARBA00004585"/>
    </source>
</evidence>
<evidence type="ECO:0000256" key="19">
    <source>
        <dbReference type="ARBA" id="ARBA00023242"/>
    </source>
</evidence>
<dbReference type="EC" id="2.3.2.36" evidence="22"/>
<comment type="caution">
    <text evidence="25">The sequence shown here is derived from an EMBL/GenBank/DDBJ whole genome shotgun (WGS) entry which is preliminary data.</text>
</comment>
<dbReference type="Proteomes" id="UP000734854">
    <property type="component" value="Unassembled WGS sequence"/>
</dbReference>
<evidence type="ECO:0000256" key="22">
    <source>
        <dbReference type="ARBA" id="ARBA00034523"/>
    </source>
</evidence>
<dbReference type="GO" id="GO:0005778">
    <property type="term" value="C:peroxisomal membrane"/>
    <property type="evidence" value="ECO:0007669"/>
    <property type="project" value="UniProtKB-SubCell"/>
</dbReference>
<evidence type="ECO:0000256" key="12">
    <source>
        <dbReference type="ARBA" id="ARBA00022833"/>
    </source>
</evidence>
<evidence type="ECO:0000256" key="21">
    <source>
        <dbReference type="ARBA" id="ARBA00034438"/>
    </source>
</evidence>
<evidence type="ECO:0000256" key="3">
    <source>
        <dbReference type="ARBA" id="ARBA00004906"/>
    </source>
</evidence>
<keyword evidence="15" id="KW-0805">Transcription regulation</keyword>
<evidence type="ECO:0000256" key="9">
    <source>
        <dbReference type="ARBA" id="ARBA00022723"/>
    </source>
</evidence>
<keyword evidence="8" id="KW-0812">Transmembrane</keyword>
<feature type="domain" description="OVATE" evidence="24">
    <location>
        <begin position="649"/>
        <end position="708"/>
    </location>
</feature>
<dbReference type="EMBL" id="JACMSC010000005">
    <property type="protein sequence ID" value="KAG6519911.1"/>
    <property type="molecule type" value="Genomic_DNA"/>
</dbReference>
<evidence type="ECO:0000256" key="6">
    <source>
        <dbReference type="ARBA" id="ARBA00022491"/>
    </source>
</evidence>
<dbReference type="PANTHER" id="PTHR48178">
    <property type="entry name" value="PEROXISOME BIOGENESIS FACTOR 2"/>
    <property type="match status" value="1"/>
</dbReference>
<keyword evidence="7" id="KW-0808">Transferase</keyword>
<dbReference type="GO" id="GO:0016558">
    <property type="term" value="P:protein import into peroxisome matrix"/>
    <property type="evidence" value="ECO:0007669"/>
    <property type="project" value="InterPro"/>
</dbReference>
<organism evidence="25 26">
    <name type="scientific">Zingiber officinale</name>
    <name type="common">Ginger</name>
    <name type="synonym">Amomum zingiber</name>
    <dbReference type="NCBI Taxonomy" id="94328"/>
    <lineage>
        <taxon>Eukaryota</taxon>
        <taxon>Viridiplantae</taxon>
        <taxon>Streptophyta</taxon>
        <taxon>Embryophyta</taxon>
        <taxon>Tracheophyta</taxon>
        <taxon>Spermatophyta</taxon>
        <taxon>Magnoliopsida</taxon>
        <taxon>Liliopsida</taxon>
        <taxon>Zingiberales</taxon>
        <taxon>Zingiberaceae</taxon>
        <taxon>Zingiber</taxon>
    </lineage>
</organism>
<evidence type="ECO:0000256" key="11">
    <source>
        <dbReference type="ARBA" id="ARBA00022786"/>
    </source>
</evidence>
<reference evidence="25 26" key="1">
    <citation type="submission" date="2020-08" db="EMBL/GenBank/DDBJ databases">
        <title>Plant Genome Project.</title>
        <authorList>
            <person name="Zhang R.-G."/>
        </authorList>
    </citation>
    <scope>NUCLEOTIDE SEQUENCE [LARGE SCALE GENOMIC DNA]</scope>
    <source>
        <tissue evidence="25">Rhizome</tissue>
    </source>
</reference>
<keyword evidence="18" id="KW-0804">Transcription</keyword>
<evidence type="ECO:0000256" key="20">
    <source>
        <dbReference type="ARBA" id="ARBA00032511"/>
    </source>
</evidence>
<keyword evidence="12" id="KW-0862">Zinc</keyword>
<dbReference type="InterPro" id="IPR025654">
    <property type="entry name" value="PEX2/10"/>
</dbReference>
<dbReference type="Pfam" id="PF04844">
    <property type="entry name" value="Ovate"/>
    <property type="match status" value="1"/>
</dbReference>
<dbReference type="Pfam" id="PF04757">
    <property type="entry name" value="Pex2_Pex12"/>
    <property type="match status" value="1"/>
</dbReference>
<comment type="similarity">
    <text evidence="4">Belongs to the pex2/pex10/pex12 family.</text>
</comment>
<name>A0A8J5HB43_ZINOF</name>
<gene>
    <name evidence="25" type="ORF">ZIOFF_016940</name>
</gene>
<comment type="pathway">
    <text evidence="3">Protein modification; protein ubiquitination.</text>
</comment>
<feature type="region of interest" description="Disordered" evidence="23">
    <location>
        <begin position="580"/>
        <end position="609"/>
    </location>
</feature>
<dbReference type="GO" id="GO:0005634">
    <property type="term" value="C:nucleus"/>
    <property type="evidence" value="ECO:0007669"/>
    <property type="project" value="UniProtKB-SubCell"/>
</dbReference>
<evidence type="ECO:0000256" key="4">
    <source>
        <dbReference type="ARBA" id="ARBA00008704"/>
    </source>
</evidence>
<feature type="compositionally biased region" description="Basic residues" evidence="23">
    <location>
        <begin position="584"/>
        <end position="600"/>
    </location>
</feature>
<evidence type="ECO:0000313" key="25">
    <source>
        <dbReference type="EMBL" id="KAG6519911.1"/>
    </source>
</evidence>
<keyword evidence="6" id="KW-0678">Repressor</keyword>
<accession>A0A8J5HB43</accession>
<proteinExistence type="inferred from homology"/>
<feature type="compositionally biased region" description="Low complexity" evidence="23">
    <location>
        <begin position="8"/>
        <end position="26"/>
    </location>
</feature>
<keyword evidence="11" id="KW-0833">Ubl conjugation pathway</keyword>
<evidence type="ECO:0000313" key="26">
    <source>
        <dbReference type="Proteomes" id="UP000734854"/>
    </source>
</evidence>
<evidence type="ECO:0000259" key="24">
    <source>
        <dbReference type="PROSITE" id="PS51754"/>
    </source>
</evidence>
<comment type="subcellular location">
    <subcellularLocation>
        <location evidence="1">Nucleus</location>
    </subcellularLocation>
    <subcellularLocation>
        <location evidence="2">Peroxisome membrane</location>
        <topology evidence="2">Multi-pass membrane protein</topology>
    </subcellularLocation>
</comment>
<keyword evidence="26" id="KW-1185">Reference proteome</keyword>
<evidence type="ECO:0000256" key="17">
    <source>
        <dbReference type="ARBA" id="ARBA00023140"/>
    </source>
</evidence>
<keyword evidence="10" id="KW-0863">Zinc-finger</keyword>
<comment type="catalytic activity">
    <reaction evidence="21">
        <text>[E2 ubiquitin-conjugating enzyme]-S-ubiquitinyl-L-cysteine + [acceptor protein]-L-cysteine = [E2 ubiquitin-conjugating enzyme]-L-cysteine + [acceptor protein]-S-ubiquitinyl-L-cysteine.</text>
        <dbReference type="EC" id="2.3.2.36"/>
    </reaction>
</comment>
<evidence type="ECO:0000256" key="5">
    <source>
        <dbReference type="ARBA" id="ARBA00022448"/>
    </source>
</evidence>
<evidence type="ECO:0000256" key="18">
    <source>
        <dbReference type="ARBA" id="ARBA00023163"/>
    </source>
</evidence>
<evidence type="ECO:0000256" key="10">
    <source>
        <dbReference type="ARBA" id="ARBA00022771"/>
    </source>
</evidence>
<evidence type="ECO:0000256" key="7">
    <source>
        <dbReference type="ARBA" id="ARBA00022679"/>
    </source>
</evidence>
<feature type="region of interest" description="Disordered" evidence="23">
    <location>
        <begin position="1"/>
        <end position="33"/>
    </location>
</feature>
<evidence type="ECO:0000256" key="15">
    <source>
        <dbReference type="ARBA" id="ARBA00023015"/>
    </source>
</evidence>